<sequence length="23" mass="2667">MLSNFLHQLLSLGIISMFTMKIE</sequence>
<dbReference type="AlphaFoldDB" id="A0A2P2Q2I5"/>
<reference evidence="1" key="1">
    <citation type="submission" date="2018-02" db="EMBL/GenBank/DDBJ databases">
        <title>Rhizophora mucronata_Transcriptome.</title>
        <authorList>
            <person name="Meera S.P."/>
            <person name="Sreeshan A."/>
            <person name="Augustine A."/>
        </authorList>
    </citation>
    <scope>NUCLEOTIDE SEQUENCE</scope>
    <source>
        <tissue evidence="1">Leaf</tissue>
    </source>
</reference>
<proteinExistence type="predicted"/>
<dbReference type="EMBL" id="GGEC01080680">
    <property type="protein sequence ID" value="MBX61164.1"/>
    <property type="molecule type" value="Transcribed_RNA"/>
</dbReference>
<name>A0A2P2Q2I5_RHIMU</name>
<accession>A0A2P2Q2I5</accession>
<organism evidence="1">
    <name type="scientific">Rhizophora mucronata</name>
    <name type="common">Asiatic mangrove</name>
    <dbReference type="NCBI Taxonomy" id="61149"/>
    <lineage>
        <taxon>Eukaryota</taxon>
        <taxon>Viridiplantae</taxon>
        <taxon>Streptophyta</taxon>
        <taxon>Embryophyta</taxon>
        <taxon>Tracheophyta</taxon>
        <taxon>Spermatophyta</taxon>
        <taxon>Magnoliopsida</taxon>
        <taxon>eudicotyledons</taxon>
        <taxon>Gunneridae</taxon>
        <taxon>Pentapetalae</taxon>
        <taxon>rosids</taxon>
        <taxon>fabids</taxon>
        <taxon>Malpighiales</taxon>
        <taxon>Rhizophoraceae</taxon>
        <taxon>Rhizophora</taxon>
    </lineage>
</organism>
<protein>
    <submittedName>
        <fullName evidence="1">Uncharacterized protein</fullName>
    </submittedName>
</protein>
<evidence type="ECO:0000313" key="1">
    <source>
        <dbReference type="EMBL" id="MBX61164.1"/>
    </source>
</evidence>